<name>A0A1N6F6D6_9GAMM</name>
<dbReference type="RefSeq" id="WP_074201219.1">
    <property type="nucleotide sequence ID" value="NZ_FSRE01000002.1"/>
</dbReference>
<dbReference type="EMBL" id="FSRE01000002">
    <property type="protein sequence ID" value="SIN90764.1"/>
    <property type="molecule type" value="Genomic_DNA"/>
</dbReference>
<reference evidence="2 3" key="1">
    <citation type="submission" date="2016-11" db="EMBL/GenBank/DDBJ databases">
        <authorList>
            <person name="Jaros S."/>
            <person name="Januszkiewicz K."/>
            <person name="Wedrychowicz H."/>
        </authorList>
    </citation>
    <scope>NUCLEOTIDE SEQUENCE [LARGE SCALE GENOMIC DNA]</scope>
    <source>
        <strain evidence="2 3">DSM 17737</strain>
    </source>
</reference>
<evidence type="ECO:0000256" key="1">
    <source>
        <dbReference type="SAM" id="Phobius"/>
    </source>
</evidence>
<evidence type="ECO:0000313" key="3">
    <source>
        <dbReference type="Proteomes" id="UP000198461"/>
    </source>
</evidence>
<evidence type="ECO:0000313" key="2">
    <source>
        <dbReference type="EMBL" id="SIN90764.1"/>
    </source>
</evidence>
<dbReference type="Proteomes" id="UP000198461">
    <property type="component" value="Unassembled WGS sequence"/>
</dbReference>
<dbReference type="AlphaFoldDB" id="A0A1N6F6D6"/>
<protein>
    <submittedName>
        <fullName evidence="2">Uncharacterized protein</fullName>
    </submittedName>
</protein>
<gene>
    <name evidence="2" type="ORF">SAMN05443662_0938</name>
</gene>
<keyword evidence="1" id="KW-0812">Transmembrane</keyword>
<accession>A0A1N6F6D6</accession>
<proteinExistence type="predicted"/>
<organism evidence="2 3">
    <name type="scientific">Sulfurivirga caldicuralii</name>
    <dbReference type="NCBI Taxonomy" id="364032"/>
    <lineage>
        <taxon>Bacteria</taxon>
        <taxon>Pseudomonadati</taxon>
        <taxon>Pseudomonadota</taxon>
        <taxon>Gammaproteobacteria</taxon>
        <taxon>Thiotrichales</taxon>
        <taxon>Piscirickettsiaceae</taxon>
        <taxon>Sulfurivirga</taxon>
    </lineage>
</organism>
<keyword evidence="1" id="KW-1133">Transmembrane helix</keyword>
<sequence length="67" mass="7661">MKLLSALLIAGFLYYMVRRKLQQRRLEREGVVIEPSAGMRPITILALLMLGMYGGYMLFHLLSRSSS</sequence>
<dbReference type="STRING" id="364032.SAMN05443662_0938"/>
<keyword evidence="3" id="KW-1185">Reference proteome</keyword>
<feature type="transmembrane region" description="Helical" evidence="1">
    <location>
        <begin position="43"/>
        <end position="62"/>
    </location>
</feature>
<keyword evidence="1" id="KW-0472">Membrane</keyword>